<dbReference type="EMBL" id="LAZR01047129">
    <property type="protein sequence ID" value="KKK94942.1"/>
    <property type="molecule type" value="Genomic_DNA"/>
</dbReference>
<comment type="caution">
    <text evidence="1">The sequence shown here is derived from an EMBL/GenBank/DDBJ whole genome shotgun (WGS) entry which is preliminary data.</text>
</comment>
<organism evidence="1">
    <name type="scientific">marine sediment metagenome</name>
    <dbReference type="NCBI Taxonomy" id="412755"/>
    <lineage>
        <taxon>unclassified sequences</taxon>
        <taxon>metagenomes</taxon>
        <taxon>ecological metagenomes</taxon>
    </lineage>
</organism>
<gene>
    <name evidence="1" type="ORF">LCGC14_2677760</name>
</gene>
<sequence length="70" mass="7583">MVAPEGGLRDRIIHESLFQAIETELTTIGWIPGTGREHLPVVMIDEFPDLEGETPFNTLAFSMGDGGGVL</sequence>
<dbReference type="AlphaFoldDB" id="A0A0F8ZMA4"/>
<protein>
    <submittedName>
        <fullName evidence="1">Uncharacterized protein</fullName>
    </submittedName>
</protein>
<proteinExistence type="predicted"/>
<name>A0A0F8ZMA4_9ZZZZ</name>
<feature type="non-terminal residue" evidence="1">
    <location>
        <position position="70"/>
    </location>
</feature>
<accession>A0A0F8ZMA4</accession>
<reference evidence="1" key="1">
    <citation type="journal article" date="2015" name="Nature">
        <title>Complex archaea that bridge the gap between prokaryotes and eukaryotes.</title>
        <authorList>
            <person name="Spang A."/>
            <person name="Saw J.H."/>
            <person name="Jorgensen S.L."/>
            <person name="Zaremba-Niedzwiedzka K."/>
            <person name="Martijn J."/>
            <person name="Lind A.E."/>
            <person name="van Eijk R."/>
            <person name="Schleper C."/>
            <person name="Guy L."/>
            <person name="Ettema T.J."/>
        </authorList>
    </citation>
    <scope>NUCLEOTIDE SEQUENCE</scope>
</reference>
<evidence type="ECO:0000313" key="1">
    <source>
        <dbReference type="EMBL" id="KKK94942.1"/>
    </source>
</evidence>